<keyword evidence="1" id="KW-0472">Membrane</keyword>
<feature type="transmembrane region" description="Helical" evidence="1">
    <location>
        <begin position="116"/>
        <end position="141"/>
    </location>
</feature>
<sequence>MSLTFKFLRRIIESSMGSILVPIAAIFWGMGFTLFYYGALRVPTGISKGTFIILMIFALVWPFLHFAAIGIWTESFRLTYEHFRFLEIFVWGIIVVESLFYAFLGMFVFKTFRRQYLFLTFTLFWILLVAVLNAFLTLVSFNLR</sequence>
<keyword evidence="1" id="KW-1133">Transmembrane helix</keyword>
<gene>
    <name evidence="2" type="ORF">LEP1GSC043_0906</name>
</gene>
<evidence type="ECO:0000313" key="2">
    <source>
        <dbReference type="EMBL" id="EMY14301.1"/>
    </source>
</evidence>
<feature type="transmembrane region" description="Helical" evidence="1">
    <location>
        <begin position="51"/>
        <end position="73"/>
    </location>
</feature>
<organism evidence="2 3">
    <name type="scientific">Leptospira weilii str. Ecochallenge</name>
    <dbReference type="NCBI Taxonomy" id="1049986"/>
    <lineage>
        <taxon>Bacteria</taxon>
        <taxon>Pseudomonadati</taxon>
        <taxon>Spirochaetota</taxon>
        <taxon>Spirochaetia</taxon>
        <taxon>Leptospirales</taxon>
        <taxon>Leptospiraceae</taxon>
        <taxon>Leptospira</taxon>
    </lineage>
</organism>
<keyword evidence="1" id="KW-0812">Transmembrane</keyword>
<protein>
    <submittedName>
        <fullName evidence="2">Uncharacterized protein</fullName>
    </submittedName>
</protein>
<proteinExistence type="predicted"/>
<reference evidence="2 3" key="1">
    <citation type="submission" date="2013-02" db="EMBL/GenBank/DDBJ databases">
        <authorList>
            <person name="Harkins D.M."/>
            <person name="Durkin A.S."/>
            <person name="Brinkac L.M."/>
            <person name="Haft D.H."/>
            <person name="Selengut J.D."/>
            <person name="Sanka R."/>
            <person name="DePew J."/>
            <person name="Purushe J."/>
            <person name="Haake D.A."/>
            <person name="Matsunaga J."/>
            <person name="Vinetz J.M."/>
            <person name="Sutton G.G."/>
            <person name="Nierman W.C."/>
            <person name="Fouts D.E."/>
        </authorList>
    </citation>
    <scope>NUCLEOTIDE SEQUENCE [LARGE SCALE GENOMIC DNA]</scope>
    <source>
        <strain evidence="2 3">Ecochallenge</strain>
    </source>
</reference>
<dbReference type="EMBL" id="AHMI02000178">
    <property type="protein sequence ID" value="EMY14301.1"/>
    <property type="molecule type" value="Genomic_DNA"/>
</dbReference>
<evidence type="ECO:0000256" key="1">
    <source>
        <dbReference type="SAM" id="Phobius"/>
    </source>
</evidence>
<feature type="transmembrane region" description="Helical" evidence="1">
    <location>
        <begin position="88"/>
        <end position="109"/>
    </location>
</feature>
<name>N1U7Y4_9LEPT</name>
<comment type="caution">
    <text evidence="2">The sequence shown here is derived from an EMBL/GenBank/DDBJ whole genome shotgun (WGS) entry which is preliminary data.</text>
</comment>
<evidence type="ECO:0000313" key="3">
    <source>
        <dbReference type="Proteomes" id="UP000012249"/>
    </source>
</evidence>
<dbReference type="AlphaFoldDB" id="N1U7Y4"/>
<feature type="transmembrane region" description="Helical" evidence="1">
    <location>
        <begin position="20"/>
        <end position="39"/>
    </location>
</feature>
<dbReference type="Proteomes" id="UP000012249">
    <property type="component" value="Unassembled WGS sequence"/>
</dbReference>
<accession>N1U7Y4</accession>